<feature type="compositionally biased region" description="Basic and acidic residues" evidence="2">
    <location>
        <begin position="163"/>
        <end position="174"/>
    </location>
</feature>
<dbReference type="Pfam" id="PF00899">
    <property type="entry name" value="ThiF"/>
    <property type="match status" value="2"/>
</dbReference>
<name>A0A553PC86_TIGCA</name>
<dbReference type="STRING" id="6832.A0A553PC86"/>
<dbReference type="InterPro" id="IPR000594">
    <property type="entry name" value="ThiF_NAD_FAD-bd"/>
</dbReference>
<dbReference type="SUPFAM" id="SSF69572">
    <property type="entry name" value="Activating enzymes of the ubiquitin-like proteins"/>
    <property type="match status" value="1"/>
</dbReference>
<dbReference type="Proteomes" id="UP000318571">
    <property type="component" value="Chromosome 2"/>
</dbReference>
<dbReference type="PANTHER" id="PTHR10953:SF162">
    <property type="entry name" value="SUMO-ACTIVATING ENZYME SUBUNIT 1"/>
    <property type="match status" value="1"/>
</dbReference>
<feature type="domain" description="THIF-type NAD/FAD binding fold" evidence="3">
    <location>
        <begin position="13"/>
        <end position="81"/>
    </location>
</feature>
<feature type="domain" description="THIF-type NAD/FAD binding fold" evidence="3">
    <location>
        <begin position="82"/>
        <end position="315"/>
    </location>
</feature>
<evidence type="ECO:0000313" key="5">
    <source>
        <dbReference type="Proteomes" id="UP000318571"/>
    </source>
</evidence>
<dbReference type="AlphaFoldDB" id="A0A553PC86"/>
<dbReference type="GO" id="GO:0031510">
    <property type="term" value="C:SUMO activating enzyme complex"/>
    <property type="evidence" value="ECO:0007669"/>
    <property type="project" value="TreeGrafter"/>
</dbReference>
<organism evidence="4 5">
    <name type="scientific">Tigriopus californicus</name>
    <name type="common">Marine copepod</name>
    <dbReference type="NCBI Taxonomy" id="6832"/>
    <lineage>
        <taxon>Eukaryota</taxon>
        <taxon>Metazoa</taxon>
        <taxon>Ecdysozoa</taxon>
        <taxon>Arthropoda</taxon>
        <taxon>Crustacea</taxon>
        <taxon>Multicrustacea</taxon>
        <taxon>Hexanauplia</taxon>
        <taxon>Copepoda</taxon>
        <taxon>Harpacticoida</taxon>
        <taxon>Harpacticidae</taxon>
        <taxon>Tigriopus</taxon>
    </lineage>
</organism>
<dbReference type="Gene3D" id="3.40.50.720">
    <property type="entry name" value="NAD(P)-binding Rossmann-like Domain"/>
    <property type="match status" value="2"/>
</dbReference>
<dbReference type="PANTHER" id="PTHR10953">
    <property type="entry name" value="UBIQUITIN-ACTIVATING ENZYME E1"/>
    <property type="match status" value="1"/>
</dbReference>
<sequence length="325" mass="36852">MDKKFTEEEATLYDRQIRLWGLDAQKRLRNARILVCGMSGLGAEVAKNLVLAGVKSLTMLDQVNLTLEHCQSNFLAPRDQVSAEVGDVDAKDREYFKDFDIVLVTSAMKDTLIKVNGFCRDLGIKFLSGDVFGFFGYAFMDLVEHEFVEEVMKSSNSDLDADEPVKKRPKKDAEGEQEEEESKTKMVKTIMSFVPLEKSLASDWSQEAYKKRIKRMDPSFFVLHVLYEFQSREGRHPLLEHEEGDLKTLKSLGESITQKFNLPETKIPEAIYPMLFSEISPSAAIVGGILAQEIIKIISNRDAPHNNFFFFNPLETAGIVEKVGY</sequence>
<dbReference type="GO" id="GO:0016925">
    <property type="term" value="P:protein sumoylation"/>
    <property type="evidence" value="ECO:0007669"/>
    <property type="project" value="TreeGrafter"/>
</dbReference>
<evidence type="ECO:0000259" key="3">
    <source>
        <dbReference type="Pfam" id="PF00899"/>
    </source>
</evidence>
<protein>
    <recommendedName>
        <fullName evidence="3">THIF-type NAD/FAD binding fold domain-containing protein</fullName>
    </recommendedName>
</protein>
<gene>
    <name evidence="4" type="ORF">TCAL_01337</name>
</gene>
<dbReference type="InterPro" id="IPR035985">
    <property type="entry name" value="Ubiquitin-activating_enz"/>
</dbReference>
<evidence type="ECO:0000256" key="1">
    <source>
        <dbReference type="ARBA" id="ARBA00005673"/>
    </source>
</evidence>
<keyword evidence="5" id="KW-1185">Reference proteome</keyword>
<comment type="caution">
    <text evidence="4">The sequence shown here is derived from an EMBL/GenBank/DDBJ whole genome shotgun (WGS) entry which is preliminary data.</text>
</comment>
<evidence type="ECO:0000256" key="2">
    <source>
        <dbReference type="SAM" id="MobiDB-lite"/>
    </source>
</evidence>
<proteinExistence type="inferred from homology"/>
<comment type="similarity">
    <text evidence="1">Belongs to the ubiquitin-activating E1 family.</text>
</comment>
<dbReference type="GO" id="GO:0005737">
    <property type="term" value="C:cytoplasm"/>
    <property type="evidence" value="ECO:0007669"/>
    <property type="project" value="TreeGrafter"/>
</dbReference>
<dbReference type="InterPro" id="IPR045886">
    <property type="entry name" value="ThiF/MoeB/HesA"/>
</dbReference>
<dbReference type="EMBL" id="VCGU01000005">
    <property type="protein sequence ID" value="TRY75292.1"/>
    <property type="molecule type" value="Genomic_DNA"/>
</dbReference>
<reference evidence="4 5" key="1">
    <citation type="journal article" date="2018" name="Nat. Ecol. Evol.">
        <title>Genomic signatures of mitonuclear coevolution across populations of Tigriopus californicus.</title>
        <authorList>
            <person name="Barreto F.S."/>
            <person name="Watson E.T."/>
            <person name="Lima T.G."/>
            <person name="Willett C.S."/>
            <person name="Edmands S."/>
            <person name="Li W."/>
            <person name="Burton R.S."/>
        </authorList>
    </citation>
    <scope>NUCLEOTIDE SEQUENCE [LARGE SCALE GENOMIC DNA]</scope>
    <source>
        <strain evidence="4 5">San Diego</strain>
    </source>
</reference>
<evidence type="ECO:0000313" key="4">
    <source>
        <dbReference type="EMBL" id="TRY75292.1"/>
    </source>
</evidence>
<feature type="region of interest" description="Disordered" evidence="2">
    <location>
        <begin position="158"/>
        <end position="184"/>
    </location>
</feature>
<dbReference type="GO" id="GO:0019948">
    <property type="term" value="F:SUMO activating enzyme activity"/>
    <property type="evidence" value="ECO:0007669"/>
    <property type="project" value="TreeGrafter"/>
</dbReference>
<dbReference type="OMA" id="EFFGQFD"/>
<accession>A0A553PC86</accession>